<dbReference type="GO" id="GO:0005929">
    <property type="term" value="C:cilium"/>
    <property type="evidence" value="ECO:0007669"/>
    <property type="project" value="GOC"/>
</dbReference>
<feature type="compositionally biased region" description="Basic and acidic residues" evidence="1">
    <location>
        <begin position="122"/>
        <end position="132"/>
    </location>
</feature>
<dbReference type="Gene3D" id="2.130.10.10">
    <property type="entry name" value="YVTN repeat-like/Quinoprotein amine dehydrogenase"/>
    <property type="match status" value="2"/>
</dbReference>
<feature type="compositionally biased region" description="Basic and acidic residues" evidence="1">
    <location>
        <begin position="49"/>
        <end position="60"/>
    </location>
</feature>
<dbReference type="GO" id="GO:0005868">
    <property type="term" value="C:cytoplasmic dynein complex"/>
    <property type="evidence" value="ECO:0007669"/>
    <property type="project" value="InterPro"/>
</dbReference>
<dbReference type="Proteomes" id="UP000749559">
    <property type="component" value="Unassembled WGS sequence"/>
</dbReference>
<dbReference type="SMART" id="SM00320">
    <property type="entry name" value="WD40"/>
    <property type="match status" value="3"/>
</dbReference>
<feature type="compositionally biased region" description="Basic and acidic residues" evidence="1">
    <location>
        <begin position="350"/>
        <end position="362"/>
    </location>
</feature>
<evidence type="ECO:0000313" key="3">
    <source>
        <dbReference type="Proteomes" id="UP000749559"/>
    </source>
</evidence>
<feature type="compositionally biased region" description="Basic and acidic residues" evidence="1">
    <location>
        <begin position="329"/>
        <end position="343"/>
    </location>
</feature>
<feature type="compositionally biased region" description="Basic and acidic residues" evidence="1">
    <location>
        <begin position="452"/>
        <end position="462"/>
    </location>
</feature>
<organism evidence="2 3">
    <name type="scientific">Owenia fusiformis</name>
    <name type="common">Polychaete worm</name>
    <dbReference type="NCBI Taxonomy" id="6347"/>
    <lineage>
        <taxon>Eukaryota</taxon>
        <taxon>Metazoa</taxon>
        <taxon>Spiralia</taxon>
        <taxon>Lophotrochozoa</taxon>
        <taxon>Annelida</taxon>
        <taxon>Polychaeta</taxon>
        <taxon>Sedentaria</taxon>
        <taxon>Canalipalpata</taxon>
        <taxon>Sabellida</taxon>
        <taxon>Oweniida</taxon>
        <taxon>Oweniidae</taxon>
        <taxon>Owenia</taxon>
    </lineage>
</organism>
<dbReference type="SUPFAM" id="SSF50978">
    <property type="entry name" value="WD40 repeat-like"/>
    <property type="match status" value="1"/>
</dbReference>
<feature type="region of interest" description="Disordered" evidence="1">
    <location>
        <begin position="566"/>
        <end position="603"/>
    </location>
</feature>
<feature type="region of interest" description="Disordered" evidence="1">
    <location>
        <begin position="1"/>
        <end position="430"/>
    </location>
</feature>
<accession>A0A8J1U8S5</accession>
<dbReference type="OrthoDB" id="2162425at2759"/>
<comment type="caution">
    <text evidence="2">The sequence shown here is derived from an EMBL/GenBank/DDBJ whole genome shotgun (WGS) entry which is preliminary data.</text>
</comment>
<protein>
    <submittedName>
        <fullName evidence="2">Uncharacterized protein</fullName>
    </submittedName>
</protein>
<feature type="compositionally biased region" description="Basic residues" evidence="1">
    <location>
        <begin position="112"/>
        <end position="121"/>
    </location>
</feature>
<name>A0A8J1U8S5_OWEFU</name>
<dbReference type="InterPro" id="IPR001680">
    <property type="entry name" value="WD40_rpt"/>
</dbReference>
<dbReference type="GO" id="GO:0045503">
    <property type="term" value="F:dynein light chain binding"/>
    <property type="evidence" value="ECO:0007669"/>
    <property type="project" value="InterPro"/>
</dbReference>
<reference evidence="2" key="1">
    <citation type="submission" date="2022-03" db="EMBL/GenBank/DDBJ databases">
        <authorList>
            <person name="Martin C."/>
        </authorList>
    </citation>
    <scope>NUCLEOTIDE SEQUENCE</scope>
</reference>
<dbReference type="EMBL" id="CAIIXF020000001">
    <property type="protein sequence ID" value="CAH1773792.1"/>
    <property type="molecule type" value="Genomic_DNA"/>
</dbReference>
<proteinExistence type="predicted"/>
<feature type="compositionally biased region" description="Basic residues" evidence="1">
    <location>
        <begin position="32"/>
        <end position="48"/>
    </location>
</feature>
<feature type="compositionally biased region" description="Polar residues" evidence="1">
    <location>
        <begin position="407"/>
        <end position="420"/>
    </location>
</feature>
<dbReference type="Pfam" id="PF00400">
    <property type="entry name" value="WD40"/>
    <property type="match status" value="1"/>
</dbReference>
<dbReference type="InterPro" id="IPR042505">
    <property type="entry name" value="DYNC2I1"/>
</dbReference>
<feature type="compositionally biased region" description="Basic and acidic residues" evidence="1">
    <location>
        <begin position="293"/>
        <end position="310"/>
    </location>
</feature>
<dbReference type="AlphaFoldDB" id="A0A8J1U8S5"/>
<feature type="compositionally biased region" description="Acidic residues" evidence="1">
    <location>
        <begin position="380"/>
        <end position="404"/>
    </location>
</feature>
<dbReference type="GO" id="GO:0042073">
    <property type="term" value="P:intraciliary transport"/>
    <property type="evidence" value="ECO:0007669"/>
    <property type="project" value="InterPro"/>
</dbReference>
<evidence type="ECO:0000256" key="1">
    <source>
        <dbReference type="SAM" id="MobiDB-lite"/>
    </source>
</evidence>
<gene>
    <name evidence="2" type="ORF">OFUS_LOCUS1334</name>
</gene>
<feature type="compositionally biased region" description="Basic and acidic residues" evidence="1">
    <location>
        <begin position="246"/>
        <end position="266"/>
    </location>
</feature>
<dbReference type="InterPro" id="IPR015943">
    <property type="entry name" value="WD40/YVTN_repeat-like_dom_sf"/>
</dbReference>
<dbReference type="GO" id="GO:0045504">
    <property type="term" value="F:dynein heavy chain binding"/>
    <property type="evidence" value="ECO:0007669"/>
    <property type="project" value="InterPro"/>
</dbReference>
<keyword evidence="3" id="KW-1185">Reference proteome</keyword>
<feature type="region of interest" description="Disordered" evidence="1">
    <location>
        <begin position="452"/>
        <end position="480"/>
    </location>
</feature>
<dbReference type="PANTHER" id="PTHR16022:SF0">
    <property type="entry name" value="CYTOPLASMIC DYNEIN 2 INTERMEDIATE CHAIN 1"/>
    <property type="match status" value="1"/>
</dbReference>
<dbReference type="InterPro" id="IPR036322">
    <property type="entry name" value="WD40_repeat_dom_sf"/>
</dbReference>
<evidence type="ECO:0000313" key="2">
    <source>
        <dbReference type="EMBL" id="CAH1773792.1"/>
    </source>
</evidence>
<dbReference type="PANTHER" id="PTHR16022">
    <property type="entry name" value="WD REPEAT DOMAIN 60"/>
    <property type="match status" value="1"/>
</dbReference>
<feature type="compositionally biased region" description="Basic and acidic residues" evidence="1">
    <location>
        <begin position="1"/>
        <end position="31"/>
    </location>
</feature>
<feature type="compositionally biased region" description="Polar residues" evidence="1">
    <location>
        <begin position="367"/>
        <end position="379"/>
    </location>
</feature>
<sequence length="1073" mass="124422">MPSGRNKDRKEDTWKESDLKKSIKEANDEKPHKKHRDKDREREHRKKDRHNEDINGEDKEKKHRRRKDENEGGSRERRHKERRERHDENGDDDRERRHRRSKDAEEDDDERRKRKEERRKRKEEDGDRDKDKERRRRKENEENGDDREHRRRKKENDGDDDKERRRRHRDKENDDRDDDKERRRRHRDKENDDGDDDRRRRHREKDEEGDDKERRRRHRDKENETEEEREKRRERRKHREDEDDDERRMRKEEKRRNKDGEDDKDKERKHRRDRDNDDERKHRKHRDEEDDGDRERRRAERKERKKREESQNIGDQEVSEKSGKHRDRDKKSRKDEGSRKSDVTFKAASKHSEDAAEIEHYEPPTPVQSDTVVNMGSNDANEDEYNYDDDFEDYEDDFEDDDDNEQKGSGVTLSRSSETKSPGYYKSFGWDASAASNSEMDEIMKAMNEENDRLMSESRKSNWSDSTDVSDERKISRPTTGHSRTFINFVSAKQRQISQKVANKTKKRSEELSAMIDLDVAGFEMFDMPPVKEYELYMRSFGRSNTTQAYIQTGDDDVDREIQTEEIDTRDKWSQHPGEGTKSSGGAEGEVGADNEEEKEKPVDVQSLGKFLAKAGQAISVLLEEQSALDHQLQASESRSNIPFSDSYTILGNTPFLQGRQVIHSQFATMQSNLFLAVYSRPKQVSPGDILSNKGLVCLWNIHEPSAPQKILACESQPTCCCFSPNKAHLAFAGMSDGSLVVWDLRENPSLHKHITLADKEWLVRYPTYSTAGILQYDNHNSAVTSILPVISPQDKVSKGSHASDSDGLGSGLSFQLASMEEQAVLNLWVVAEIVTADEAGSESDLGLAPGGRIKLLKSSAVHLENPVKTFKASLRAYEMQLLPSDPSHFYVGTDSGYVVHGVRYGGKAPPKGYKPEIEAPVEVFCLDFNPFSFPIFLAGCADGSIRLHNIHSENAAICWADSTEGRSIVSVHWSRSRPSMFYAVDTDSMIYAWDLLMDDACPIQVHEISDGLTSVCLCNDHKATNKVSPGQKPQMALCRSEGNVEIHSFKQEFSAQGTDELTTFQNYLDRII</sequence>